<evidence type="ECO:0000313" key="2">
    <source>
        <dbReference type="Proteomes" id="UP001500200"/>
    </source>
</evidence>
<keyword evidence="2" id="KW-1185">Reference proteome</keyword>
<dbReference type="EMBL" id="BAABKK010000012">
    <property type="protein sequence ID" value="GAA5194218.1"/>
    <property type="molecule type" value="Genomic_DNA"/>
</dbReference>
<reference evidence="2" key="1">
    <citation type="journal article" date="2019" name="Int. J. Syst. Evol. Microbiol.">
        <title>The Global Catalogue of Microorganisms (GCM) 10K type strain sequencing project: providing services to taxonomists for standard genome sequencing and annotation.</title>
        <authorList>
            <consortium name="The Broad Institute Genomics Platform"/>
            <consortium name="The Broad Institute Genome Sequencing Center for Infectious Disease"/>
            <person name="Wu L."/>
            <person name="Ma J."/>
        </authorList>
    </citation>
    <scope>NUCLEOTIDE SEQUENCE [LARGE SCALE GENOMIC DNA]</scope>
    <source>
        <strain evidence="2">JCM 18514</strain>
    </source>
</reference>
<accession>A0ABP9SCL6</accession>
<dbReference type="RefSeq" id="WP_345449308.1">
    <property type="nucleotide sequence ID" value="NZ_BAABKK010000012.1"/>
</dbReference>
<evidence type="ECO:0000313" key="1">
    <source>
        <dbReference type="EMBL" id="GAA5194218.1"/>
    </source>
</evidence>
<gene>
    <name evidence="1" type="ORF">GCM10023346_21110</name>
</gene>
<comment type="caution">
    <text evidence="1">The sequence shown here is derived from an EMBL/GenBank/DDBJ whole genome shotgun (WGS) entry which is preliminary data.</text>
</comment>
<proteinExistence type="predicted"/>
<name>A0ABP9SCL6_9MICC</name>
<organism evidence="1 2">
    <name type="scientific">Arthrobacter gyeryongensis</name>
    <dbReference type="NCBI Taxonomy" id="1650592"/>
    <lineage>
        <taxon>Bacteria</taxon>
        <taxon>Bacillati</taxon>
        <taxon>Actinomycetota</taxon>
        <taxon>Actinomycetes</taxon>
        <taxon>Micrococcales</taxon>
        <taxon>Micrococcaceae</taxon>
        <taxon>Arthrobacter</taxon>
    </lineage>
</organism>
<protein>
    <submittedName>
        <fullName evidence="1">Uncharacterized protein</fullName>
    </submittedName>
</protein>
<sequence>MMEPASELAAQLHNLADRDSYLQAAGELLFALFPSEGIGWTELDSAARTAKIFAYPDMPLDGKAESLVETAGDNPFFRSYLDDLTAGMWQPRRLSDLATDLELHRTRTYREGLRPLGIDRQIAMLSDRIGPVRVRAWTINRLRWDFTDTEVELAQRLQPPLRLLELAYGESRAKHLEHAYAKLGCTNRIDALGRLRGR</sequence>
<dbReference type="Proteomes" id="UP001500200">
    <property type="component" value="Unassembled WGS sequence"/>
</dbReference>